<evidence type="ECO:0000259" key="2">
    <source>
        <dbReference type="Pfam" id="PF13309"/>
    </source>
</evidence>
<name>A0A9X8UM24_9FIRM</name>
<evidence type="ECO:0000313" key="3">
    <source>
        <dbReference type="EMBL" id="TCL45242.1"/>
    </source>
</evidence>
<dbReference type="AlphaFoldDB" id="A0A9X8UM24"/>
<dbReference type="RefSeq" id="WP_079700328.1">
    <property type="nucleotide sequence ID" value="NZ_SLUK01000001.1"/>
</dbReference>
<dbReference type="EMBL" id="SLUK01000001">
    <property type="protein sequence ID" value="TCL45242.1"/>
    <property type="molecule type" value="Genomic_DNA"/>
</dbReference>
<protein>
    <submittedName>
        <fullName evidence="3">Transcriptional regulator YheO</fullName>
    </submittedName>
</protein>
<feature type="domain" description="Transcriptional regulator DauR-like HTH" evidence="2">
    <location>
        <begin position="156"/>
        <end position="207"/>
    </location>
</feature>
<dbReference type="InterPro" id="IPR039446">
    <property type="entry name" value="DauR-like"/>
</dbReference>
<dbReference type="OrthoDB" id="9796595at2"/>
<evidence type="ECO:0000259" key="1">
    <source>
        <dbReference type="Pfam" id="PF08348"/>
    </source>
</evidence>
<reference evidence="3 4" key="1">
    <citation type="submission" date="2019-03" db="EMBL/GenBank/DDBJ databases">
        <title>Genomic Encyclopedia of Type Strains, Phase IV (KMG-IV): sequencing the most valuable type-strain genomes for metagenomic binning, comparative biology and taxonomic classification.</title>
        <authorList>
            <person name="Goeker M."/>
        </authorList>
    </citation>
    <scope>NUCLEOTIDE SEQUENCE [LARGE SCALE GENOMIC DNA]</scope>
    <source>
        <strain evidence="3 4">DSM 100433</strain>
    </source>
</reference>
<dbReference type="PANTHER" id="PTHR35568">
    <property type="entry name" value="TRANSCRIPTIONAL REGULATOR DAUR"/>
    <property type="match status" value="1"/>
</dbReference>
<accession>A0A9X8UM24</accession>
<dbReference type="Pfam" id="PF08348">
    <property type="entry name" value="PAS_6"/>
    <property type="match status" value="1"/>
</dbReference>
<dbReference type="Pfam" id="PF13309">
    <property type="entry name" value="HTH_22"/>
    <property type="match status" value="1"/>
</dbReference>
<proteinExistence type="predicted"/>
<dbReference type="Proteomes" id="UP000294682">
    <property type="component" value="Unassembled WGS sequence"/>
</dbReference>
<dbReference type="InterPro" id="IPR039445">
    <property type="entry name" value="DauR-like_HTH"/>
</dbReference>
<comment type="caution">
    <text evidence="3">The sequence shown here is derived from an EMBL/GenBank/DDBJ whole genome shotgun (WGS) entry which is preliminary data.</text>
</comment>
<sequence length="213" mass="23720">MTNRERLERYFPIADFIQAMTGPNCEVVIHDLSDLSHSIIYITSPGVTGRMVGGTITDYLLGLFTERQYEQKDFLVNYTGRGPKNRLLRCSTYFIREEGELIGLMCVNIDISELIHAREVLDAALMIDESQLPEHRAKEDFTLSVGEIIAHAISEATMGADASTLSPEQKCRVVQDLSGRGVFLVKGTIPSVAGLLGVSEQTVYRYIGKMKNE</sequence>
<dbReference type="InterPro" id="IPR013559">
    <property type="entry name" value="YheO"/>
</dbReference>
<gene>
    <name evidence="3" type="ORF">EDD78_101224</name>
</gene>
<keyword evidence="4" id="KW-1185">Reference proteome</keyword>
<organism evidence="3 4">
    <name type="scientific">Harryflintia acetispora</name>
    <dbReference type="NCBI Taxonomy" id="1849041"/>
    <lineage>
        <taxon>Bacteria</taxon>
        <taxon>Bacillati</taxon>
        <taxon>Bacillota</taxon>
        <taxon>Clostridia</taxon>
        <taxon>Eubacteriales</taxon>
        <taxon>Oscillospiraceae</taxon>
        <taxon>Harryflintia</taxon>
    </lineage>
</organism>
<evidence type="ECO:0000313" key="4">
    <source>
        <dbReference type="Proteomes" id="UP000294682"/>
    </source>
</evidence>
<dbReference type="PANTHER" id="PTHR35568:SF1">
    <property type="entry name" value="TRANSCRIPTIONAL REGULATOR DAUR"/>
    <property type="match status" value="1"/>
</dbReference>
<feature type="domain" description="YheO-like" evidence="1">
    <location>
        <begin position="7"/>
        <end position="119"/>
    </location>
</feature>